<evidence type="ECO:0000313" key="2">
    <source>
        <dbReference type="EMBL" id="KAF9454084.1"/>
    </source>
</evidence>
<organism evidence="2 3">
    <name type="scientific">Macrolepiota fuliginosa MF-IS2</name>
    <dbReference type="NCBI Taxonomy" id="1400762"/>
    <lineage>
        <taxon>Eukaryota</taxon>
        <taxon>Fungi</taxon>
        <taxon>Dikarya</taxon>
        <taxon>Basidiomycota</taxon>
        <taxon>Agaricomycotina</taxon>
        <taxon>Agaricomycetes</taxon>
        <taxon>Agaricomycetidae</taxon>
        <taxon>Agaricales</taxon>
        <taxon>Agaricineae</taxon>
        <taxon>Agaricaceae</taxon>
        <taxon>Macrolepiota</taxon>
    </lineage>
</organism>
<feature type="compositionally biased region" description="Basic and acidic residues" evidence="1">
    <location>
        <begin position="407"/>
        <end position="418"/>
    </location>
</feature>
<feature type="region of interest" description="Disordered" evidence="1">
    <location>
        <begin position="465"/>
        <end position="551"/>
    </location>
</feature>
<proteinExistence type="predicted"/>
<keyword evidence="3" id="KW-1185">Reference proteome</keyword>
<dbReference type="OrthoDB" id="5338195at2759"/>
<evidence type="ECO:0000256" key="1">
    <source>
        <dbReference type="SAM" id="MobiDB-lite"/>
    </source>
</evidence>
<accession>A0A9P5XNJ0</accession>
<gene>
    <name evidence="2" type="ORF">P691DRAFT_798360</name>
</gene>
<comment type="caution">
    <text evidence="2">The sequence shown here is derived from an EMBL/GenBank/DDBJ whole genome shotgun (WGS) entry which is preliminary data.</text>
</comment>
<evidence type="ECO:0000313" key="3">
    <source>
        <dbReference type="Proteomes" id="UP000807342"/>
    </source>
</evidence>
<feature type="region of interest" description="Disordered" evidence="1">
    <location>
        <begin position="361"/>
        <end position="428"/>
    </location>
</feature>
<name>A0A9P5XNJ0_9AGAR</name>
<dbReference type="Proteomes" id="UP000807342">
    <property type="component" value="Unassembled WGS sequence"/>
</dbReference>
<feature type="compositionally biased region" description="Polar residues" evidence="1">
    <location>
        <begin position="532"/>
        <end position="551"/>
    </location>
</feature>
<feature type="compositionally biased region" description="Low complexity" evidence="1">
    <location>
        <begin position="492"/>
        <end position="531"/>
    </location>
</feature>
<dbReference type="EMBL" id="MU151056">
    <property type="protein sequence ID" value="KAF9454084.1"/>
    <property type="molecule type" value="Genomic_DNA"/>
</dbReference>
<sequence>MAKIDFPYGKKRNWELDTADADIGLKSITERERWLQHTFPKFTSKARGAKAPEPPPPHTIMSKGKCELIVGAHHFRDTIFYEVHYMQPASAVPALQAPSTSTPTTSYSSYFTITVPVTTPQVPGSSEDQDLSQLKLALGGGMEYTISADLVARIHHEASVNPIFATKFRLAVEPNATQEQIRNFAFALPHLPGVRVTGAPTSLTLSTEQQVRLPPVREWDLVIEFNEAPNERWLIPRGTLASCSRLVSKDGSDKSDVSFTLKLPLPETQPKPTNADEAGASEKASSDLVPPRPVKFELHQAPNTVYDLIINWIGGNDKNAENAAALAKIPKRQNVYVPHRLSQGQLLSQLQAAQTPNYTMKLLKQGPSNPPRPRRKPTQKQKPAPQGTIAAPVPTENASSTAPPPVEKPERMEKPAKEPKRRRYQATTKPAPVPIRCLVCFKTDVPLMMGGRYCRGCVDAGKANDAIPQLPPRGSQSSYSFTPYAPSPATAPPATASQSPVTQTPAAITSATASPVVPSTPQPQTTPQQTALKVTSPASEDTINAQSSSST</sequence>
<protein>
    <submittedName>
        <fullName evidence="2">Uncharacterized protein</fullName>
    </submittedName>
</protein>
<reference evidence="2" key="1">
    <citation type="submission" date="2020-11" db="EMBL/GenBank/DDBJ databases">
        <authorList>
            <consortium name="DOE Joint Genome Institute"/>
            <person name="Ahrendt S."/>
            <person name="Riley R."/>
            <person name="Andreopoulos W."/>
            <person name="Labutti K."/>
            <person name="Pangilinan J."/>
            <person name="Ruiz-Duenas F.J."/>
            <person name="Barrasa J.M."/>
            <person name="Sanchez-Garcia M."/>
            <person name="Camarero S."/>
            <person name="Miyauchi S."/>
            <person name="Serrano A."/>
            <person name="Linde D."/>
            <person name="Babiker R."/>
            <person name="Drula E."/>
            <person name="Ayuso-Fernandez I."/>
            <person name="Pacheco R."/>
            <person name="Padilla G."/>
            <person name="Ferreira P."/>
            <person name="Barriuso J."/>
            <person name="Kellner H."/>
            <person name="Castanera R."/>
            <person name="Alfaro M."/>
            <person name="Ramirez L."/>
            <person name="Pisabarro A.G."/>
            <person name="Kuo A."/>
            <person name="Tritt A."/>
            <person name="Lipzen A."/>
            <person name="He G."/>
            <person name="Yan M."/>
            <person name="Ng V."/>
            <person name="Cullen D."/>
            <person name="Martin F."/>
            <person name="Rosso M.-N."/>
            <person name="Henrissat B."/>
            <person name="Hibbett D."/>
            <person name="Martinez A.T."/>
            <person name="Grigoriev I.V."/>
        </authorList>
    </citation>
    <scope>NUCLEOTIDE SEQUENCE</scope>
    <source>
        <strain evidence="2">MF-IS2</strain>
    </source>
</reference>
<feature type="region of interest" description="Disordered" evidence="1">
    <location>
        <begin position="261"/>
        <end position="291"/>
    </location>
</feature>
<dbReference type="AlphaFoldDB" id="A0A9P5XNJ0"/>